<evidence type="ECO:0008006" key="5">
    <source>
        <dbReference type="Google" id="ProtNLM"/>
    </source>
</evidence>
<feature type="transmembrane region" description="Helical" evidence="2">
    <location>
        <begin position="205"/>
        <end position="225"/>
    </location>
</feature>
<dbReference type="InterPro" id="IPR036890">
    <property type="entry name" value="HATPase_C_sf"/>
</dbReference>
<keyword evidence="2" id="KW-1133">Transmembrane helix</keyword>
<feature type="region of interest" description="Disordered" evidence="1">
    <location>
        <begin position="472"/>
        <end position="498"/>
    </location>
</feature>
<proteinExistence type="predicted"/>
<reference evidence="3 4" key="1">
    <citation type="submission" date="2023-12" db="EMBL/GenBank/DDBJ databases">
        <title>Streptomyces sp. V4-01.</title>
        <authorList>
            <person name="Somphong A."/>
            <person name="Phongsopitanun W."/>
        </authorList>
    </citation>
    <scope>NUCLEOTIDE SEQUENCE [LARGE SCALE GENOMIC DNA]</scope>
    <source>
        <strain evidence="3 4">V4-01</strain>
    </source>
</reference>
<name>A0ABU7PKB5_9ACTN</name>
<evidence type="ECO:0000313" key="4">
    <source>
        <dbReference type="Proteomes" id="UP001344658"/>
    </source>
</evidence>
<dbReference type="EMBL" id="JAZEWV010000040">
    <property type="protein sequence ID" value="MEE4546133.1"/>
    <property type="molecule type" value="Genomic_DNA"/>
</dbReference>
<dbReference type="SUPFAM" id="SSF55874">
    <property type="entry name" value="ATPase domain of HSP90 chaperone/DNA topoisomerase II/histidine kinase"/>
    <property type="match status" value="1"/>
</dbReference>
<dbReference type="Proteomes" id="UP001344658">
    <property type="component" value="Unassembled WGS sequence"/>
</dbReference>
<keyword evidence="2" id="KW-0812">Transmembrane</keyword>
<organism evidence="3 4">
    <name type="scientific">Actinacidiphila polyblastidii</name>
    <dbReference type="NCBI Taxonomy" id="3110430"/>
    <lineage>
        <taxon>Bacteria</taxon>
        <taxon>Bacillati</taxon>
        <taxon>Actinomycetota</taxon>
        <taxon>Actinomycetes</taxon>
        <taxon>Kitasatosporales</taxon>
        <taxon>Streptomycetaceae</taxon>
        <taxon>Actinacidiphila</taxon>
    </lineage>
</organism>
<accession>A0ABU7PKB5</accession>
<sequence length="498" mass="54164">MQHRAGLEAPSMEWGRGKPRRRPADRQADRQAAVDARPADHDADVVFETAIHAARTLWRWGCWVRLALYGAAAVPALAWSPAAGLPRIVLSLLPGACGLALAFGHSFSEKLPLLARLPAAGPLVRHLLSVREKASVDASGLLEGVGILLATWLFVGPLPLSGLPAPARTAGVALCIAYNWDAVLQAVIDAGWYSVTAAPTRGMRVFRWFIPPVHGLLLVAVLWPWSAAAAEVPAGFVAALTLSPLLFYAVWAMFAAMLRAAVHTAVAQHRLARFNSASAVHSMLKNSVSVLARYAEQDDPPPDLGHLRSLSREVLVGIEEARQAIMRADPDSQSGSVREVWMRLEPLIAHAWRGRHEECELSGDVDVRLTSTDYQRVRSLMSDLMMNALKAQARRVRVEFLVQDAERPELCLLRVSDDGERFPPGAARNPLTSLKVQDILLGRYGGGIDVVDDGRWKHVAARWGCPPGIVRPVRAARPDDSPLDPLPDPRQRTAGKGA</sequence>
<protein>
    <recommendedName>
        <fullName evidence="5">Sensor histidine kinase</fullName>
    </recommendedName>
</protein>
<feature type="transmembrane region" description="Helical" evidence="2">
    <location>
        <begin position="62"/>
        <end position="82"/>
    </location>
</feature>
<evidence type="ECO:0000313" key="3">
    <source>
        <dbReference type="EMBL" id="MEE4546133.1"/>
    </source>
</evidence>
<dbReference type="RefSeq" id="WP_330799836.1">
    <property type="nucleotide sequence ID" value="NZ_JAZEWV010000040.1"/>
</dbReference>
<gene>
    <name evidence="3" type="ORF">V2S66_29725</name>
</gene>
<evidence type="ECO:0000256" key="1">
    <source>
        <dbReference type="SAM" id="MobiDB-lite"/>
    </source>
</evidence>
<keyword evidence="4" id="KW-1185">Reference proteome</keyword>
<keyword evidence="2" id="KW-0472">Membrane</keyword>
<feature type="region of interest" description="Disordered" evidence="1">
    <location>
        <begin position="1"/>
        <end position="37"/>
    </location>
</feature>
<evidence type="ECO:0000256" key="2">
    <source>
        <dbReference type="SAM" id="Phobius"/>
    </source>
</evidence>
<feature type="transmembrane region" description="Helical" evidence="2">
    <location>
        <begin position="88"/>
        <end position="107"/>
    </location>
</feature>
<comment type="caution">
    <text evidence="3">The sequence shown here is derived from an EMBL/GenBank/DDBJ whole genome shotgun (WGS) entry which is preliminary data.</text>
</comment>